<dbReference type="GO" id="GO:0000902">
    <property type="term" value="P:cell morphogenesis"/>
    <property type="evidence" value="ECO:0007669"/>
    <property type="project" value="TreeGrafter"/>
</dbReference>
<feature type="compositionally biased region" description="Polar residues" evidence="6">
    <location>
        <begin position="180"/>
        <end position="194"/>
    </location>
</feature>
<feature type="compositionally biased region" description="Low complexity" evidence="6">
    <location>
        <begin position="629"/>
        <end position="643"/>
    </location>
</feature>
<feature type="compositionally biased region" description="Polar residues" evidence="6">
    <location>
        <begin position="262"/>
        <end position="293"/>
    </location>
</feature>
<accession>A0A084VQ09</accession>
<dbReference type="EMBL" id="KE525002">
    <property type="protein sequence ID" value="KFB40053.1"/>
    <property type="molecule type" value="Genomic_DNA"/>
</dbReference>
<dbReference type="SUPFAM" id="SSF69340">
    <property type="entry name" value="C-terminal domain of adenylylcyclase associated protein"/>
    <property type="match status" value="1"/>
</dbReference>
<feature type="compositionally biased region" description="Pro residues" evidence="6">
    <location>
        <begin position="539"/>
        <end position="548"/>
    </location>
</feature>
<feature type="compositionally biased region" description="Basic and acidic residues" evidence="6">
    <location>
        <begin position="842"/>
        <end position="851"/>
    </location>
</feature>
<dbReference type="EnsemblMetazoa" id="ASIC007513-RA">
    <property type="protein sequence ID" value="ASIC007513-PA"/>
    <property type="gene ID" value="ASIC007513"/>
</dbReference>
<dbReference type="GO" id="GO:0003779">
    <property type="term" value="F:actin binding"/>
    <property type="evidence" value="ECO:0007669"/>
    <property type="project" value="InterPro"/>
</dbReference>
<feature type="compositionally biased region" description="Polar residues" evidence="6">
    <location>
        <begin position="583"/>
        <end position="600"/>
    </location>
</feature>
<feature type="compositionally biased region" description="Basic and acidic residues" evidence="6">
    <location>
        <begin position="239"/>
        <end position="261"/>
    </location>
</feature>
<protein>
    <submittedName>
        <fullName evidence="8 9">Adenylyl cyclase-associated protein</fullName>
    </submittedName>
</protein>
<dbReference type="PROSITE" id="PS01088">
    <property type="entry name" value="CAP_1"/>
    <property type="match status" value="1"/>
</dbReference>
<feature type="compositionally biased region" description="Polar residues" evidence="6">
    <location>
        <begin position="563"/>
        <end position="574"/>
    </location>
</feature>
<comment type="similarity">
    <text evidence="2">Belongs to the CAP family.</text>
</comment>
<dbReference type="GO" id="GO:0019933">
    <property type="term" value="P:cAMP-mediated signaling"/>
    <property type="evidence" value="ECO:0007669"/>
    <property type="project" value="TreeGrafter"/>
</dbReference>
<dbReference type="PROSITE" id="PS01089">
    <property type="entry name" value="CAP_2"/>
    <property type="match status" value="1"/>
</dbReference>
<feature type="compositionally biased region" description="Polar residues" evidence="6">
    <location>
        <begin position="619"/>
        <end position="628"/>
    </location>
</feature>
<evidence type="ECO:0000259" key="7">
    <source>
        <dbReference type="PROSITE" id="PS51329"/>
    </source>
</evidence>
<dbReference type="SMART" id="SM00673">
    <property type="entry name" value="CARP"/>
    <property type="match status" value="2"/>
</dbReference>
<feature type="compositionally biased region" description="Polar residues" evidence="6">
    <location>
        <begin position="48"/>
        <end position="60"/>
    </location>
</feature>
<dbReference type="InterPro" id="IPR017901">
    <property type="entry name" value="C-CAP_CF_C-like"/>
</dbReference>
<keyword evidence="3" id="KW-1003">Cell membrane</keyword>
<dbReference type="Pfam" id="PF21938">
    <property type="entry name" value="CAP_N"/>
    <property type="match status" value="1"/>
</dbReference>
<proteinExistence type="inferred from homology"/>
<feature type="compositionally biased region" description="Polar residues" evidence="6">
    <location>
        <begin position="889"/>
        <end position="899"/>
    </location>
</feature>
<feature type="domain" description="C-CAP/cofactor C-like" evidence="7">
    <location>
        <begin position="1220"/>
        <end position="1364"/>
    </location>
</feature>
<feature type="compositionally biased region" description="Basic and acidic residues" evidence="6">
    <location>
        <begin position="456"/>
        <end position="471"/>
    </location>
</feature>
<keyword evidence="10" id="KW-1185">Reference proteome</keyword>
<evidence type="ECO:0000313" key="10">
    <source>
        <dbReference type="Proteomes" id="UP000030765"/>
    </source>
</evidence>
<feature type="compositionally biased region" description="Acidic residues" evidence="6">
    <location>
        <begin position="549"/>
        <end position="559"/>
    </location>
</feature>
<dbReference type="PANTHER" id="PTHR10652">
    <property type="entry name" value="ADENYLYL CYCLASE-ASSOCIATED PROTEIN"/>
    <property type="match status" value="1"/>
</dbReference>
<evidence type="ECO:0000256" key="5">
    <source>
        <dbReference type="SAM" id="Coils"/>
    </source>
</evidence>
<dbReference type="InterPro" id="IPR016098">
    <property type="entry name" value="CAP/MinC_C"/>
</dbReference>
<dbReference type="InterPro" id="IPR053950">
    <property type="entry name" value="CAP_N"/>
</dbReference>
<dbReference type="EMBL" id="ATLV01015102">
    <property type="status" value="NOT_ANNOTATED_CDS"/>
    <property type="molecule type" value="Genomic_DNA"/>
</dbReference>
<dbReference type="GO" id="GO:0005886">
    <property type="term" value="C:plasma membrane"/>
    <property type="evidence" value="ECO:0007669"/>
    <property type="project" value="UniProtKB-SubCell"/>
</dbReference>
<dbReference type="FunFam" id="2.160.20.70:FF:000001">
    <property type="entry name" value="Adenylyl cyclase-associated protein"/>
    <property type="match status" value="1"/>
</dbReference>
<feature type="compositionally biased region" description="Polar residues" evidence="6">
    <location>
        <begin position="203"/>
        <end position="223"/>
    </location>
</feature>
<feature type="region of interest" description="Disordered" evidence="6">
    <location>
        <begin position="889"/>
        <end position="911"/>
    </location>
</feature>
<dbReference type="InterPro" id="IPR036223">
    <property type="entry name" value="CAP_C_sf"/>
</dbReference>
<dbReference type="InterPro" id="IPR006599">
    <property type="entry name" value="CARP_motif"/>
</dbReference>
<dbReference type="Gene3D" id="2.160.20.70">
    <property type="match status" value="1"/>
</dbReference>
<dbReference type="VEuPathDB" id="VectorBase:ASIS018815"/>
<evidence type="ECO:0000256" key="3">
    <source>
        <dbReference type="ARBA" id="ARBA00022475"/>
    </source>
</evidence>
<dbReference type="InterPro" id="IPR001837">
    <property type="entry name" value="Adenylate_cyclase-assoc_CAP"/>
</dbReference>
<dbReference type="Gene3D" id="1.25.40.330">
    <property type="entry name" value="Adenylate cyclase-associated CAP, N-terminal domain"/>
    <property type="match status" value="1"/>
</dbReference>
<gene>
    <name evidence="8" type="ORF">ZHAS_00007513</name>
</gene>
<reference evidence="9" key="2">
    <citation type="submission" date="2020-05" db="UniProtKB">
        <authorList>
            <consortium name="EnsemblMetazoa"/>
        </authorList>
    </citation>
    <scope>IDENTIFICATION</scope>
</reference>
<evidence type="ECO:0000256" key="1">
    <source>
        <dbReference type="ARBA" id="ARBA00004202"/>
    </source>
</evidence>
<feature type="compositionally biased region" description="Basic and acidic residues" evidence="6">
    <location>
        <begin position="422"/>
        <end position="442"/>
    </location>
</feature>
<feature type="compositionally biased region" description="Basic and acidic residues" evidence="6">
    <location>
        <begin position="23"/>
        <end position="32"/>
    </location>
</feature>
<feature type="coiled-coil region" evidence="5">
    <location>
        <begin position="785"/>
        <end position="812"/>
    </location>
</feature>
<dbReference type="STRING" id="74873.A0A084VQ09"/>
<feature type="region of interest" description="Disordered" evidence="6">
    <location>
        <begin position="833"/>
        <end position="872"/>
    </location>
</feature>
<evidence type="ECO:0000313" key="9">
    <source>
        <dbReference type="EnsemblMetazoa" id="ASIC007513-PA"/>
    </source>
</evidence>
<dbReference type="Proteomes" id="UP000030765">
    <property type="component" value="Unassembled WGS sequence"/>
</dbReference>
<feature type="region of interest" description="Disordered" evidence="6">
    <location>
        <begin position="390"/>
        <end position="685"/>
    </location>
</feature>
<dbReference type="PROSITE" id="PS51329">
    <property type="entry name" value="C_CAP_COFACTOR_C"/>
    <property type="match status" value="1"/>
</dbReference>
<keyword evidence="5" id="KW-0175">Coiled coil</keyword>
<dbReference type="GO" id="GO:0007015">
    <property type="term" value="P:actin filament organization"/>
    <property type="evidence" value="ECO:0007669"/>
    <property type="project" value="TreeGrafter"/>
</dbReference>
<feature type="compositionally biased region" description="Polar residues" evidence="6">
    <location>
        <begin position="74"/>
        <end position="95"/>
    </location>
</feature>
<evidence type="ECO:0000256" key="4">
    <source>
        <dbReference type="ARBA" id="ARBA00023136"/>
    </source>
</evidence>
<dbReference type="InterPro" id="IPR013912">
    <property type="entry name" value="Adenylate_cyclase-assoc_CAP_C"/>
</dbReference>
<dbReference type="InterPro" id="IPR036222">
    <property type="entry name" value="CAP_N_sf"/>
</dbReference>
<feature type="compositionally biased region" description="Low complexity" evidence="6">
    <location>
        <begin position="159"/>
        <end position="179"/>
    </location>
</feature>
<name>A0A084VQ09_ANOSI</name>
<organism evidence="8">
    <name type="scientific">Anopheles sinensis</name>
    <name type="common">Mosquito</name>
    <dbReference type="NCBI Taxonomy" id="74873"/>
    <lineage>
        <taxon>Eukaryota</taxon>
        <taxon>Metazoa</taxon>
        <taxon>Ecdysozoa</taxon>
        <taxon>Arthropoda</taxon>
        <taxon>Hexapoda</taxon>
        <taxon>Insecta</taxon>
        <taxon>Pterygota</taxon>
        <taxon>Neoptera</taxon>
        <taxon>Endopterygota</taxon>
        <taxon>Diptera</taxon>
        <taxon>Nematocera</taxon>
        <taxon>Culicoidea</taxon>
        <taxon>Culicidae</taxon>
        <taxon>Anophelinae</taxon>
        <taxon>Anopheles</taxon>
    </lineage>
</organism>
<dbReference type="VEuPathDB" id="VectorBase:ASIC007513"/>
<comment type="subcellular location">
    <subcellularLocation>
        <location evidence="1">Cell membrane</location>
        <topology evidence="1">Peripheral membrane protein</topology>
    </subcellularLocation>
</comment>
<dbReference type="SUPFAM" id="SSF101278">
    <property type="entry name" value="N-terminal domain of adenylylcyclase associated protein, CAP"/>
    <property type="match status" value="1"/>
</dbReference>
<dbReference type="OMA" id="PYIEGDV"/>
<sequence>MFSCCRCVNPKSPKQKGKSSSGKGDKCAGSDDSHDEDDQRIEEKEKNTTSACQNSAVDNFSQDDEEIKIEIIENSDNQQSYSGSAATTAVLNGSSPEPKHPEADASPGEPRQSSPVVDKQPRGGGGSTNGEESNESNLTDAAGTIEQRQGEEEDAIGDTPANAAGSTSSSPASKTLSNTERGQTDQSGQSSSAVVTEIETKLPNESTDAESTGDATNTPQEIPTTVGEMVGQLSDEMLEEQRKEAGDPSQQKQEESEDKSGDQTTQMMVVGQPTSPNRIPSQLGSPTENSSRSPRNDCEELAASVEDKPPNEPPPTVVKHDEASVLELRQLEKEEDDEKVDDVVPSDVEASVEQGTVVMEKLEEELHELPPGANIMVGQKEDECEAVSIVDPPLETALDEESLPPPPPPPMEELAGSDVEEEAVRTEEEKLSLASKMERLKSEPSNSEETIEETIDVDKFLPRQSDSKSDDDNPLSSTSGSASVDGGQDGSSPVVINDNESSAEVRDIENEVPPPRAVTAIGVTSDPSEEEEAPQSLTPSPPDAPVDPPETECEEEDDGLVAANSNNDQVSKTSSEGRESNNDDTSTLSESVPNTVTNGGSPSGAEADNSSSRKESVNSDDTTIRTQVSFRESCLSRRSSSKSSIKKKVAYCDSTEVIPPPEYPPPEDDDSVFSDSVPPKLPRGDMCTPYATKRGSLPGMIALPDWFAEDRLMMEEGGIMEPPTTPIGRDELALRRHRFFSELLNAAHAAVEHRVRFDPLGPEITKVQTEEDAEDCDPDLKPSSARELESLIDRLERIVDRLERTVSARELEETRRILRDACIVGKAVILPNPSGTSAQARRAVETRAVEDHEQEDDLPTVLPSTPPPSASYLHQQIDSLESTLFPELTDTTTQGSDSGVKQRRPEQQQQQDHFTVIQTKSPGTLSHTNLLIAQEQGNAVLSVSSQSSAVTTEPASTMSINAYEDIMLGSFANFLTLSNKIGGDVATQAQFVKEAFDAQFAFLKVAAASSAPSNADLQNLLKPTSDKISTIQSFREKNRTSPFFNHLSAISESIPALGWVCVAPTPGPYVKEMNDAGQFYTNRVLKDWKEKDATHVEWARGWIQTLTELQQYIKQHHTTGLVWSGKSKPVVGGAVPPPPPPGGMPPPPPMMPLGDVTAAGGAGDERSALFAQINQGADITKGLKKVTADMQTHKNPGLRSGPAPYKAPAAVSNGTKSVAPPAAAAAVTKPPTFTRDGKKWLIEYQKNNHGLVVENAEMNNVVYMFRCEGSTLTINGKINSVVMDSCKKCSLVFDSLVASAEFVNCQSVQMQVIGKVPTISIDKTDGCQMYLSEGSLDVEIVSSKSSEMNVMIPKGNGDYTEQPIPEQFKTVVKGASLNTTCVESLG</sequence>
<dbReference type="InterPro" id="IPR018106">
    <property type="entry name" value="CAP_CS_N"/>
</dbReference>
<dbReference type="OrthoDB" id="1601at2759"/>
<reference evidence="8 10" key="1">
    <citation type="journal article" date="2014" name="BMC Genomics">
        <title>Genome sequence of Anopheles sinensis provides insight into genetics basis of mosquito competence for malaria parasites.</title>
        <authorList>
            <person name="Zhou D."/>
            <person name="Zhang D."/>
            <person name="Ding G."/>
            <person name="Shi L."/>
            <person name="Hou Q."/>
            <person name="Ye Y."/>
            <person name="Xu Y."/>
            <person name="Zhou H."/>
            <person name="Xiong C."/>
            <person name="Li S."/>
            <person name="Yu J."/>
            <person name="Hong S."/>
            <person name="Yu X."/>
            <person name="Zou P."/>
            <person name="Chen C."/>
            <person name="Chang X."/>
            <person name="Wang W."/>
            <person name="Lv Y."/>
            <person name="Sun Y."/>
            <person name="Ma L."/>
            <person name="Shen B."/>
            <person name="Zhu C."/>
        </authorList>
    </citation>
    <scope>NUCLEOTIDE SEQUENCE [LARGE SCALE GENOMIC DNA]</scope>
</reference>
<dbReference type="FunFam" id="1.25.40.330:FF:000001">
    <property type="entry name" value="Adenylyl cyclase-associated protein"/>
    <property type="match status" value="1"/>
</dbReference>
<evidence type="ECO:0000256" key="6">
    <source>
        <dbReference type="SAM" id="MobiDB-lite"/>
    </source>
</evidence>
<dbReference type="EMBL" id="ATLV01015103">
    <property type="status" value="NOT_ANNOTATED_CDS"/>
    <property type="molecule type" value="Genomic_DNA"/>
</dbReference>
<keyword evidence="4" id="KW-0472">Membrane</keyword>
<dbReference type="GO" id="GO:0008179">
    <property type="term" value="F:adenylate cyclase binding"/>
    <property type="evidence" value="ECO:0007669"/>
    <property type="project" value="TreeGrafter"/>
</dbReference>
<feature type="region of interest" description="Disordered" evidence="6">
    <location>
        <begin position="1"/>
        <end position="322"/>
    </location>
</feature>
<evidence type="ECO:0000313" key="8">
    <source>
        <dbReference type="EMBL" id="KFB40053.1"/>
    </source>
</evidence>
<dbReference type="InterPro" id="IPR028417">
    <property type="entry name" value="CAP_CS_C"/>
</dbReference>
<dbReference type="PANTHER" id="PTHR10652:SF0">
    <property type="entry name" value="ADENYLYL CYCLASE-ASSOCIATED PROTEIN"/>
    <property type="match status" value="1"/>
</dbReference>
<evidence type="ECO:0000256" key="2">
    <source>
        <dbReference type="ARBA" id="ARBA00007659"/>
    </source>
</evidence>
<dbReference type="GO" id="GO:0005737">
    <property type="term" value="C:cytoplasm"/>
    <property type="evidence" value="ECO:0007669"/>
    <property type="project" value="TreeGrafter"/>
</dbReference>
<dbReference type="Pfam" id="PF08603">
    <property type="entry name" value="CAP_C"/>
    <property type="match status" value="1"/>
</dbReference>